<evidence type="ECO:0000256" key="1">
    <source>
        <dbReference type="SAM" id="MobiDB-lite"/>
    </source>
</evidence>
<protein>
    <submittedName>
        <fullName evidence="2">Uncharacterized protein</fullName>
    </submittedName>
</protein>
<reference evidence="2 3" key="1">
    <citation type="submission" date="2024-01" db="EMBL/GenBank/DDBJ databases">
        <title>The genomes of 5 underutilized Papilionoideae crops provide insights into root nodulation and disease resistanc.</title>
        <authorList>
            <person name="Jiang F."/>
        </authorList>
    </citation>
    <scope>NUCLEOTIDE SEQUENCE [LARGE SCALE GENOMIC DNA]</scope>
    <source>
        <strain evidence="2">DUOXIRENSHENG_FW03</strain>
        <tissue evidence="2">Leaves</tissue>
    </source>
</reference>
<comment type="caution">
    <text evidence="2">The sequence shown here is derived from an EMBL/GenBank/DDBJ whole genome shotgun (WGS) entry which is preliminary data.</text>
</comment>
<accession>A0AAN9RYT3</accession>
<keyword evidence="3" id="KW-1185">Reference proteome</keyword>
<proteinExistence type="predicted"/>
<name>A0AAN9RYT3_PSOTE</name>
<dbReference type="AlphaFoldDB" id="A0AAN9RYT3"/>
<organism evidence="2 3">
    <name type="scientific">Psophocarpus tetragonolobus</name>
    <name type="common">Winged bean</name>
    <name type="synonym">Dolichos tetragonolobus</name>
    <dbReference type="NCBI Taxonomy" id="3891"/>
    <lineage>
        <taxon>Eukaryota</taxon>
        <taxon>Viridiplantae</taxon>
        <taxon>Streptophyta</taxon>
        <taxon>Embryophyta</taxon>
        <taxon>Tracheophyta</taxon>
        <taxon>Spermatophyta</taxon>
        <taxon>Magnoliopsida</taxon>
        <taxon>eudicotyledons</taxon>
        <taxon>Gunneridae</taxon>
        <taxon>Pentapetalae</taxon>
        <taxon>rosids</taxon>
        <taxon>fabids</taxon>
        <taxon>Fabales</taxon>
        <taxon>Fabaceae</taxon>
        <taxon>Papilionoideae</taxon>
        <taxon>50 kb inversion clade</taxon>
        <taxon>NPAAA clade</taxon>
        <taxon>indigoferoid/millettioid clade</taxon>
        <taxon>Phaseoleae</taxon>
        <taxon>Psophocarpus</taxon>
    </lineage>
</organism>
<feature type="region of interest" description="Disordered" evidence="1">
    <location>
        <begin position="31"/>
        <end position="61"/>
    </location>
</feature>
<evidence type="ECO:0000313" key="3">
    <source>
        <dbReference type="Proteomes" id="UP001386955"/>
    </source>
</evidence>
<dbReference type="Proteomes" id="UP001386955">
    <property type="component" value="Unassembled WGS sequence"/>
</dbReference>
<dbReference type="EMBL" id="JAYMYS010000008">
    <property type="protein sequence ID" value="KAK7385928.1"/>
    <property type="molecule type" value="Genomic_DNA"/>
</dbReference>
<sequence length="149" mass="17453">MAMKTNNDTMNLVEMDLEVFEIDGALLRELLEEDQEGKDDKDHSEGEYMAETAEDNNANPEIIDGEQEQPQQQSCLEKYECHDFEWLNMMDIMEPTNPLNDVRMNWFLDDNVGMIDFGYDDDECYSQNCDELVSDNEVTYGCLWEDYDI</sequence>
<evidence type="ECO:0000313" key="2">
    <source>
        <dbReference type="EMBL" id="KAK7385928.1"/>
    </source>
</evidence>
<gene>
    <name evidence="2" type="ORF">VNO78_31906</name>
</gene>